<name>A0AAJ8LCH7_9TREE</name>
<dbReference type="Gene3D" id="3.30.40.10">
    <property type="entry name" value="Zinc/RING finger domain, C3HC4 (zinc finger)"/>
    <property type="match status" value="1"/>
</dbReference>
<dbReference type="CDD" id="cd15489">
    <property type="entry name" value="PHD_SF"/>
    <property type="match status" value="1"/>
</dbReference>
<reference evidence="6" key="2">
    <citation type="submission" date="2024-01" db="EMBL/GenBank/DDBJ databases">
        <title>Comparative genomics of Cryptococcus and Kwoniella reveals pathogenesis evolution and contrasting modes of karyotype evolution via chromosome fusion or intercentromeric recombination.</title>
        <authorList>
            <person name="Coelho M.A."/>
            <person name="David-Palma M."/>
            <person name="Shea T."/>
            <person name="Bowers K."/>
            <person name="McGinley-Smith S."/>
            <person name="Mohammad A.W."/>
            <person name="Gnirke A."/>
            <person name="Yurkov A.M."/>
            <person name="Nowrousian M."/>
            <person name="Sun S."/>
            <person name="Cuomo C.A."/>
            <person name="Heitman J."/>
        </authorList>
    </citation>
    <scope>NUCLEOTIDE SEQUENCE</scope>
    <source>
        <strain evidence="6">CBS 12478</strain>
    </source>
</reference>
<feature type="region of interest" description="Disordered" evidence="4">
    <location>
        <begin position="330"/>
        <end position="359"/>
    </location>
</feature>
<feature type="coiled-coil region" evidence="3">
    <location>
        <begin position="133"/>
        <end position="160"/>
    </location>
</feature>
<feature type="compositionally biased region" description="Low complexity" evidence="4">
    <location>
        <begin position="1"/>
        <end position="24"/>
    </location>
</feature>
<accession>A0AAJ8LCH7</accession>
<dbReference type="InterPro" id="IPR023779">
    <property type="entry name" value="Chromodomain_CS"/>
</dbReference>
<protein>
    <recommendedName>
        <fullName evidence="5">Chromo domain-containing protein</fullName>
    </recommendedName>
</protein>
<dbReference type="Pfam" id="PF00385">
    <property type="entry name" value="Chromo"/>
    <property type="match status" value="1"/>
</dbReference>
<dbReference type="InterPro" id="IPR000953">
    <property type="entry name" value="Chromo/chromo_shadow_dom"/>
</dbReference>
<dbReference type="PROSITE" id="PS00598">
    <property type="entry name" value="CHROMO_1"/>
    <property type="match status" value="1"/>
</dbReference>
<dbReference type="KEGG" id="ksn:43587145"/>
<feature type="compositionally biased region" description="Low complexity" evidence="4">
    <location>
        <begin position="41"/>
        <end position="53"/>
    </location>
</feature>
<feature type="domain" description="Chromo" evidence="5">
    <location>
        <begin position="534"/>
        <end position="577"/>
    </location>
</feature>
<dbReference type="GO" id="GO:0006338">
    <property type="term" value="P:chromatin remodeling"/>
    <property type="evidence" value="ECO:0007669"/>
    <property type="project" value="UniProtKB-ARBA"/>
</dbReference>
<keyword evidence="2" id="KW-0539">Nucleus</keyword>
<gene>
    <name evidence="6" type="ORF">CI109_100310</name>
</gene>
<organism evidence="6 7">
    <name type="scientific">Kwoniella shandongensis</name>
    <dbReference type="NCBI Taxonomy" id="1734106"/>
    <lineage>
        <taxon>Eukaryota</taxon>
        <taxon>Fungi</taxon>
        <taxon>Dikarya</taxon>
        <taxon>Basidiomycota</taxon>
        <taxon>Agaricomycotina</taxon>
        <taxon>Tremellomycetes</taxon>
        <taxon>Tremellales</taxon>
        <taxon>Cryptococcaceae</taxon>
        <taxon>Kwoniella</taxon>
    </lineage>
</organism>
<comment type="subcellular location">
    <subcellularLocation>
        <location evidence="1">Nucleus</location>
    </subcellularLocation>
</comment>
<dbReference type="RefSeq" id="XP_065822822.1">
    <property type="nucleotide sequence ID" value="XM_065966750.1"/>
</dbReference>
<evidence type="ECO:0000313" key="7">
    <source>
        <dbReference type="Proteomes" id="UP000322225"/>
    </source>
</evidence>
<dbReference type="SUPFAM" id="SSF54160">
    <property type="entry name" value="Chromo domain-like"/>
    <property type="match status" value="1"/>
</dbReference>
<reference evidence="6" key="1">
    <citation type="submission" date="2017-08" db="EMBL/GenBank/DDBJ databases">
        <authorList>
            <person name="Cuomo C."/>
            <person name="Billmyre B."/>
            <person name="Heitman J."/>
        </authorList>
    </citation>
    <scope>NUCLEOTIDE SEQUENCE</scope>
    <source>
        <strain evidence="6">CBS 12478</strain>
    </source>
</reference>
<dbReference type="GO" id="GO:0005634">
    <property type="term" value="C:nucleus"/>
    <property type="evidence" value="ECO:0007669"/>
    <property type="project" value="UniProtKB-SubCell"/>
</dbReference>
<evidence type="ECO:0000256" key="4">
    <source>
        <dbReference type="SAM" id="MobiDB-lite"/>
    </source>
</evidence>
<dbReference type="InterPro" id="IPR013083">
    <property type="entry name" value="Znf_RING/FYVE/PHD"/>
</dbReference>
<dbReference type="AlphaFoldDB" id="A0AAJ8LCH7"/>
<evidence type="ECO:0000256" key="3">
    <source>
        <dbReference type="SAM" id="Coils"/>
    </source>
</evidence>
<sequence length="636" mass="71295">MSKTPSHAPASSSASMPSASSSSSNRLLSTPGLPPLTHAISSPSDPLSPLLVTPSPPKRTSYFAREHVDESQPKAKRPRLRSAAPNPRLLHHDTSLTPREAKTIVTTLHHISNLIHMNDRVMKEHKAGYLSLMDSIEKRLAKVEERLEEVKEVEKIVKGEVRSLLKTRLTDMIDAFTQRSSHIIQNGHITLSEREVPFVNDTTYRPEVGMSPTRITPVPTEFFTPEAISELDFTDYFDFNAGADFSDSRDVPATIDPLTVLPTSIGLDPMEGPTLLSAPITSVVEAAIEAERERLGGVPVLREGESAVQFTMRKRLHRIGQELGMPLIDMSNLNDSDSDSETHLSSGVESLPDSEPLPLRVRSPPINIELEVARSRSATWNPFPHPYMRQGSVVSRQTNGDEVQGEGEQGSQFVRGASLIEDNLLAPGEGEGSVRGVKWPKYGVNSVKGRMQEITCDICGGRVHWACAGLTDGASMWNEAWSCPECVAIQLESAEAGSRAPSIPRSQQERCLRFSCIYRSQERIVRKPKDDDEFYLERIIGRRSLGRQANGKKVFMYLIKWWDWQVYDATWEPAKNIPDLKRNEEIFLHSARENDINVNYRIALLPEAQLWFTEKGEYKKDLLRMLGVDERAWWDD</sequence>
<dbReference type="InterPro" id="IPR023780">
    <property type="entry name" value="Chromo_domain"/>
</dbReference>
<evidence type="ECO:0000259" key="5">
    <source>
        <dbReference type="PROSITE" id="PS50013"/>
    </source>
</evidence>
<dbReference type="SMART" id="SM00298">
    <property type="entry name" value="CHROMO"/>
    <property type="match status" value="1"/>
</dbReference>
<dbReference type="GeneID" id="43587145"/>
<evidence type="ECO:0000256" key="2">
    <source>
        <dbReference type="ARBA" id="ARBA00023242"/>
    </source>
</evidence>
<dbReference type="Proteomes" id="UP000322225">
    <property type="component" value="Chromosome 1"/>
</dbReference>
<keyword evidence="3" id="KW-0175">Coiled coil</keyword>
<proteinExistence type="predicted"/>
<feature type="compositionally biased region" description="Basic and acidic residues" evidence="4">
    <location>
        <begin position="64"/>
        <end position="73"/>
    </location>
</feature>
<evidence type="ECO:0000313" key="6">
    <source>
        <dbReference type="EMBL" id="WWD15886.1"/>
    </source>
</evidence>
<dbReference type="InterPro" id="IPR016197">
    <property type="entry name" value="Chromo-like_dom_sf"/>
</dbReference>
<keyword evidence="7" id="KW-1185">Reference proteome</keyword>
<dbReference type="Gene3D" id="2.40.50.40">
    <property type="match status" value="1"/>
</dbReference>
<dbReference type="EMBL" id="CP144051">
    <property type="protein sequence ID" value="WWD15886.1"/>
    <property type="molecule type" value="Genomic_DNA"/>
</dbReference>
<dbReference type="PROSITE" id="PS50013">
    <property type="entry name" value="CHROMO_2"/>
    <property type="match status" value="1"/>
</dbReference>
<evidence type="ECO:0000256" key="1">
    <source>
        <dbReference type="ARBA" id="ARBA00004123"/>
    </source>
</evidence>
<feature type="region of interest" description="Disordered" evidence="4">
    <location>
        <begin position="1"/>
        <end position="92"/>
    </location>
</feature>